<dbReference type="InterPro" id="IPR008906">
    <property type="entry name" value="HATC_C_dom"/>
</dbReference>
<dbReference type="InterPro" id="IPR052035">
    <property type="entry name" value="ZnF_BED_domain_contain"/>
</dbReference>
<evidence type="ECO:0000256" key="3">
    <source>
        <dbReference type="ARBA" id="ARBA00022771"/>
    </source>
</evidence>
<name>F9F5R9_FUSOF</name>
<dbReference type="GO" id="GO:0046983">
    <property type="term" value="F:protein dimerization activity"/>
    <property type="evidence" value="ECO:0007669"/>
    <property type="project" value="InterPro"/>
</dbReference>
<proteinExistence type="predicted"/>
<accession>F9F5R9</accession>
<dbReference type="GO" id="GO:0008270">
    <property type="term" value="F:zinc ion binding"/>
    <property type="evidence" value="ECO:0007669"/>
    <property type="project" value="UniProtKB-KW"/>
</dbReference>
<evidence type="ECO:0000259" key="6">
    <source>
        <dbReference type="Pfam" id="PF05699"/>
    </source>
</evidence>
<reference evidence="7" key="1">
    <citation type="journal article" date="2012" name="Mol. Plant Microbe Interact.">
        <title>A highly conserved effector in Fusarium oxysporum is required for full virulence on Arabidopsis.</title>
        <authorList>
            <person name="Thatcher L.F."/>
            <person name="Gardiner D.M."/>
            <person name="Kazan K."/>
            <person name="Manners J."/>
        </authorList>
    </citation>
    <scope>NUCLEOTIDE SEQUENCE [LARGE SCALE GENOMIC DNA]</scope>
    <source>
        <strain evidence="7">Fo5176</strain>
    </source>
</reference>
<keyword evidence="4" id="KW-0862">Zinc</keyword>
<keyword evidence="5" id="KW-0539">Nucleus</keyword>
<evidence type="ECO:0000313" key="7">
    <source>
        <dbReference type="EMBL" id="EGU87740.1"/>
    </source>
</evidence>
<feature type="non-terminal residue" evidence="7">
    <location>
        <position position="532"/>
    </location>
</feature>
<dbReference type="OrthoDB" id="5141571at2759"/>
<evidence type="ECO:0000256" key="1">
    <source>
        <dbReference type="ARBA" id="ARBA00004123"/>
    </source>
</evidence>
<dbReference type="EMBL" id="AFQF01000610">
    <property type="protein sequence ID" value="EGU87740.1"/>
    <property type="molecule type" value="Genomic_DNA"/>
</dbReference>
<dbReference type="Pfam" id="PF05699">
    <property type="entry name" value="Dimer_Tnp_hAT"/>
    <property type="match status" value="1"/>
</dbReference>
<organism evidence="7">
    <name type="scientific">Fusarium oxysporum (strain Fo5176)</name>
    <name type="common">Fusarium vascular wilt</name>
    <dbReference type="NCBI Taxonomy" id="660025"/>
    <lineage>
        <taxon>Eukaryota</taxon>
        <taxon>Fungi</taxon>
        <taxon>Dikarya</taxon>
        <taxon>Ascomycota</taxon>
        <taxon>Pezizomycotina</taxon>
        <taxon>Sordariomycetes</taxon>
        <taxon>Hypocreomycetidae</taxon>
        <taxon>Hypocreales</taxon>
        <taxon>Nectriaceae</taxon>
        <taxon>Fusarium</taxon>
        <taxon>Fusarium oxysporum species complex</taxon>
    </lineage>
</organism>
<evidence type="ECO:0000256" key="4">
    <source>
        <dbReference type="ARBA" id="ARBA00022833"/>
    </source>
</evidence>
<dbReference type="PANTHER" id="PTHR46481">
    <property type="entry name" value="ZINC FINGER BED DOMAIN-CONTAINING PROTEIN 4"/>
    <property type="match status" value="1"/>
</dbReference>
<protein>
    <recommendedName>
        <fullName evidence="6">HAT C-terminal dimerisation domain-containing protein</fullName>
    </recommendedName>
</protein>
<dbReference type="SUPFAM" id="SSF53098">
    <property type="entry name" value="Ribonuclease H-like"/>
    <property type="match status" value="1"/>
</dbReference>
<dbReference type="GO" id="GO:0005634">
    <property type="term" value="C:nucleus"/>
    <property type="evidence" value="ECO:0007669"/>
    <property type="project" value="UniProtKB-SubCell"/>
</dbReference>
<dbReference type="STRING" id="660025.F9F5R9"/>
<keyword evidence="3" id="KW-0863">Zinc-finger</keyword>
<dbReference type="PANTHER" id="PTHR46481:SF10">
    <property type="entry name" value="ZINC FINGER BED DOMAIN-CONTAINING PROTEIN 39"/>
    <property type="match status" value="1"/>
</dbReference>
<sequence>MLNLDTSDPKEQAIANALIQRFDRDPFLKLFREWVVDANISFRQPEHCRLRRIFEYLNPSIVMTNAHLSHDTVGRRIVDLYLRQKTRIIDHLRSVPDQIHIAFDGWRSRNRHALYGIDCFYVDKNGIPSKLVLGLQELKNCYSGENIAAQILEILESYEILDKVGYITLDNAGNMDTAMEEIAGTLGFDPKKRRVRCFGDVLNLVAKALLFGYKAEAFEAEVDGESGFGTARHEIWRKIGPIGKLHNLVHWIHRSDKLTYRLRALQEEFFQHSDNPKIRARKPVYVVRDNQTRWLSTLYMMRRGLLLRPFLEDLECRNGARRREEMPLCLREERLLGEKDWKVIELMNKVLLDFEEALRMLEGDAQSRASTGNYPDPEHFRINIDLGWDKLNKYFTKLYETPAYYASAILNPVSRWGYFENAWSDRAQLPWFQEAKRMVKALWEEEYEPLPTLDLLSVPPMSAECERLFSVAGQMVSPLRTRLEASTIGMTQTLRSCVRNGLVDAADSLIDVSEEVGNSVIWEAEEDDLDAG</sequence>
<keyword evidence="2" id="KW-0479">Metal-binding</keyword>
<feature type="domain" description="HAT C-terminal dimerisation" evidence="6">
    <location>
        <begin position="454"/>
        <end position="489"/>
    </location>
</feature>
<dbReference type="InterPro" id="IPR012337">
    <property type="entry name" value="RNaseH-like_sf"/>
</dbReference>
<evidence type="ECO:0000256" key="2">
    <source>
        <dbReference type="ARBA" id="ARBA00022723"/>
    </source>
</evidence>
<comment type="caution">
    <text evidence="7">The sequence shown here is derived from an EMBL/GenBank/DDBJ whole genome shotgun (WGS) entry which is preliminary data.</text>
</comment>
<evidence type="ECO:0000256" key="5">
    <source>
        <dbReference type="ARBA" id="ARBA00023242"/>
    </source>
</evidence>
<dbReference type="AlphaFoldDB" id="F9F5R9"/>
<dbReference type="PaxDb" id="5507-FOXG_06681P0"/>
<gene>
    <name evidence="7" type="ORF">FOXB_01744</name>
</gene>
<comment type="subcellular location">
    <subcellularLocation>
        <location evidence="1">Nucleus</location>
    </subcellularLocation>
</comment>